<dbReference type="AlphaFoldDB" id="A0A4W2DET3"/>
<evidence type="ECO:0000256" key="4">
    <source>
        <dbReference type="ARBA" id="ARBA00022692"/>
    </source>
</evidence>
<dbReference type="GO" id="GO:0019957">
    <property type="term" value="F:C-C chemokine binding"/>
    <property type="evidence" value="ECO:0007669"/>
    <property type="project" value="TreeGrafter"/>
</dbReference>
<dbReference type="STRING" id="30522.A0A4W2DET3"/>
<reference evidence="15 16" key="1">
    <citation type="submission" date="2018-11" db="EMBL/GenBank/DDBJ databases">
        <title>Haplotype-resolved cattle genomes.</title>
        <authorList>
            <person name="Low W.Y."/>
            <person name="Tearle R."/>
            <person name="Bickhart D.M."/>
            <person name="Rosen B.D."/>
            <person name="Koren S."/>
            <person name="Rhie A."/>
            <person name="Hiendleder S."/>
            <person name="Phillippy A.M."/>
            <person name="Smith T.P.L."/>
            <person name="Williams J.L."/>
        </authorList>
    </citation>
    <scope>NUCLEOTIDE SEQUENCE [LARGE SCALE GENOMIC DNA]</scope>
</reference>
<sequence length="527" mass="56595">MNDTQGAPTQTHTSQVAGITWIQPTSTTNTPSHKHVTFELSFLGSSSRGWRNSESHQLPFPSNFPAHLLPPSHTSPLAPSSFLVLGESLCAGKPPGFSASLSTFRKTWSPPFSFPECGSSPADSSLKTGSPWGQCRKWSWGSDRQWAWGKHFLNALPTPWPCPGLMPSLVPGAYLGTTATDRTTPAHLSARPAPSSIMGNCLYPVADDNSTKLAIKEDFLIDFPEDYYPDYNETDVEAAAPCHSCSLLNYSSLPFFILVSILGILASGTILYALLRPLFRWQLYQDRSTLVQLAVGSALFSIVVPILARGLSGALITSLCHLAHLVAYGSAFAQALLIGYHACLGPQLGAGQVPGLRLGVTVGLWGVAALLSLPVVLGSDTSQGLCTVTFSGEWETLRYIHAAACFAIFVLLPLGLLGTKGLKTVLGRAPCPWVDVLWVWFIFWWPQGMTLGLDSLVRSKAIVVSTCPAQQALDMLLDVAEALAILHCVATPLLLAWVCYQATHTSPPSLPLPTTQTSHLDTFGGKS</sequence>
<dbReference type="PANTHER" id="PTHR14181:SF1">
    <property type="entry name" value="ATYPICAL CHEMOKINE RECEPTOR 1"/>
    <property type="match status" value="1"/>
</dbReference>
<comment type="similarity">
    <text evidence="2 14">Belongs to the G-protein coupled receptor 1 family. Atypical chemokine receptor subfamily.</text>
</comment>
<organism evidence="15 16">
    <name type="scientific">Bos indicus x Bos taurus</name>
    <name type="common">Hybrid cattle</name>
    <dbReference type="NCBI Taxonomy" id="30522"/>
    <lineage>
        <taxon>Eukaryota</taxon>
        <taxon>Metazoa</taxon>
        <taxon>Chordata</taxon>
        <taxon>Craniata</taxon>
        <taxon>Vertebrata</taxon>
        <taxon>Euteleostomi</taxon>
        <taxon>Mammalia</taxon>
        <taxon>Eutheria</taxon>
        <taxon>Laurasiatheria</taxon>
        <taxon>Artiodactyla</taxon>
        <taxon>Ruminantia</taxon>
        <taxon>Pecora</taxon>
        <taxon>Bovidae</taxon>
        <taxon>Bovinae</taxon>
        <taxon>Bos</taxon>
    </lineage>
</organism>
<evidence type="ECO:0000256" key="6">
    <source>
        <dbReference type="ARBA" id="ARBA00022989"/>
    </source>
</evidence>
<dbReference type="FunFam" id="1.20.1070.10:FF:000266">
    <property type="entry name" value="Atypical chemokine receptor 1"/>
    <property type="match status" value="1"/>
</dbReference>
<keyword evidence="9" id="KW-1015">Disulfide bond</keyword>
<dbReference type="Ensembl" id="ENSBIXT00000051695.1">
    <property type="protein sequence ID" value="ENSBIXP00000024628.1"/>
    <property type="gene ID" value="ENSBIXG00000026753.1"/>
</dbReference>
<keyword evidence="4 14" id="KW-0812">Transmembrane</keyword>
<evidence type="ECO:0000256" key="10">
    <source>
        <dbReference type="ARBA" id="ARBA00023170"/>
    </source>
</evidence>
<feature type="transmembrane region" description="Helical" evidence="14">
    <location>
        <begin position="358"/>
        <end position="379"/>
    </location>
</feature>
<comment type="subcellular location">
    <subcellularLocation>
        <location evidence="14">Early endosome</location>
    </subcellularLocation>
    <subcellularLocation>
        <location evidence="1 14">Membrane</location>
        <topology evidence="1 14">Multi-pass membrane protein</topology>
    </subcellularLocation>
    <subcellularLocation>
        <location evidence="14">Recycling endosome</location>
    </subcellularLocation>
</comment>
<dbReference type="CDD" id="cd15010">
    <property type="entry name" value="7tmA_ACKR1_DARC"/>
    <property type="match status" value="1"/>
</dbReference>
<dbReference type="InterPro" id="IPR005384">
    <property type="entry name" value="Duffy_chemokine_rcpt"/>
</dbReference>
<dbReference type="GO" id="GO:0005769">
    <property type="term" value="C:early endosome"/>
    <property type="evidence" value="ECO:0007669"/>
    <property type="project" value="UniProtKB-SubCell"/>
</dbReference>
<evidence type="ECO:0000256" key="1">
    <source>
        <dbReference type="ARBA" id="ARBA00004141"/>
    </source>
</evidence>
<feature type="transmembrane region" description="Helical" evidence="14">
    <location>
        <begin position="482"/>
        <end position="500"/>
    </location>
</feature>
<evidence type="ECO:0000256" key="14">
    <source>
        <dbReference type="RuleBase" id="RU368070"/>
    </source>
</evidence>
<evidence type="ECO:0000256" key="8">
    <source>
        <dbReference type="ARBA" id="ARBA00023136"/>
    </source>
</evidence>
<feature type="transmembrane region" description="Helical" evidence="14">
    <location>
        <begin position="253"/>
        <end position="275"/>
    </location>
</feature>
<dbReference type="GO" id="GO:0070098">
    <property type="term" value="P:chemokine-mediated signaling pathway"/>
    <property type="evidence" value="ECO:0007669"/>
    <property type="project" value="UniProtKB-UniRule"/>
</dbReference>
<dbReference type="GO" id="GO:0055037">
    <property type="term" value="C:recycling endosome"/>
    <property type="evidence" value="ECO:0007669"/>
    <property type="project" value="UniProtKB-SubCell"/>
</dbReference>
<evidence type="ECO:0000256" key="13">
    <source>
        <dbReference type="ARBA" id="ARBA00030289"/>
    </source>
</evidence>
<dbReference type="OMA" id="VWYSSAF"/>
<evidence type="ECO:0000256" key="5">
    <source>
        <dbReference type="ARBA" id="ARBA00022753"/>
    </source>
</evidence>
<reference evidence="15" key="3">
    <citation type="submission" date="2025-09" db="UniProtKB">
        <authorList>
            <consortium name="Ensembl"/>
        </authorList>
    </citation>
    <scope>IDENTIFICATION</scope>
</reference>
<dbReference type="GO" id="GO:0004930">
    <property type="term" value="F:G protein-coupled receptor activity"/>
    <property type="evidence" value="ECO:0007669"/>
    <property type="project" value="UniProtKB-UniRule"/>
</dbReference>
<evidence type="ECO:0000313" key="16">
    <source>
        <dbReference type="Proteomes" id="UP000314981"/>
    </source>
</evidence>
<keyword evidence="6 14" id="KW-1133">Transmembrane helix</keyword>
<dbReference type="PRINTS" id="PR01559">
    <property type="entry name" value="DUFFYANTIGEN"/>
</dbReference>
<keyword evidence="11" id="KW-0325">Glycoprotein</keyword>
<keyword evidence="16" id="KW-1185">Reference proteome</keyword>
<keyword evidence="7 14" id="KW-0297">G-protein coupled receptor</keyword>
<comment type="function">
    <text evidence="14">Atypical chemokine receptor that controls chemokine levels and localization via high-affinity chemokine binding that is uncoupled from classic ligand-driven signal transduction cascades, resulting instead in chemokine sequestration, degradation, or transcytosis. Also known as interceptor (internalizing receptor) or chemokine-scavenging receptor or chemokine decoy receptor. Has a promiscuous chemokine-binding profile, interacting with inflammatory chemokines of both the CXC and the CC subfamilies but not with homeostatic chemokines. Acts as a receptor for chemokines including CCL2, CCL5, CCL7, CCL11, CCL13, CCL14, CCL17, CXCL5, CXCL6, IL8/CXCL8, CXCL11, GRO, RANTES, MCP-1 and TARC. May regulate chemokine bioavailability and, consequently, leukocyte recruitment through two distinct mechanisms: when expressed in endothelial cells, it sustains the abluminal to luminal transcytosis of tissue-derived chemokines and their subsequent presentation to circulating leukocytes; when expressed in erythrocytes, serves as blood reservoir of cognate chemokines but also as a chemokine sink, buffering potential surges in plasma chemokine levels.</text>
</comment>
<dbReference type="GO" id="GO:0032642">
    <property type="term" value="P:regulation of chemokine production"/>
    <property type="evidence" value="ECO:0007669"/>
    <property type="project" value="TreeGrafter"/>
</dbReference>
<keyword evidence="5 14" id="KW-0967">Endosome</keyword>
<name>A0A4W2DET3_BOBOX</name>
<dbReference type="GO" id="GO:0016020">
    <property type="term" value="C:membrane"/>
    <property type="evidence" value="ECO:0007669"/>
    <property type="project" value="UniProtKB-SubCell"/>
</dbReference>
<feature type="transmembrane region" description="Helical" evidence="14">
    <location>
        <begin position="399"/>
        <end position="418"/>
    </location>
</feature>
<feature type="transmembrane region" description="Helical" evidence="14">
    <location>
        <begin position="287"/>
        <end position="308"/>
    </location>
</feature>
<evidence type="ECO:0000256" key="9">
    <source>
        <dbReference type="ARBA" id="ARBA00023157"/>
    </source>
</evidence>
<accession>A0A4W2DET3</accession>
<proteinExistence type="inferred from homology"/>
<reference evidence="15" key="2">
    <citation type="submission" date="2025-08" db="UniProtKB">
        <authorList>
            <consortium name="Ensembl"/>
        </authorList>
    </citation>
    <scope>IDENTIFICATION</scope>
</reference>
<dbReference type="GO" id="GO:0006954">
    <property type="term" value="P:inflammatory response"/>
    <property type="evidence" value="ECO:0007669"/>
    <property type="project" value="UniProtKB-UniRule"/>
</dbReference>
<evidence type="ECO:0000256" key="7">
    <source>
        <dbReference type="ARBA" id="ARBA00023040"/>
    </source>
</evidence>
<keyword evidence="8 14" id="KW-0472">Membrane</keyword>
<dbReference type="PANTHER" id="PTHR14181">
    <property type="entry name" value="DUFFY ANTIGEN/CHEMOKINE RECEPTOR"/>
    <property type="match status" value="1"/>
</dbReference>
<feature type="transmembrane region" description="Helical" evidence="14">
    <location>
        <begin position="425"/>
        <end position="445"/>
    </location>
</feature>
<evidence type="ECO:0000256" key="11">
    <source>
        <dbReference type="ARBA" id="ARBA00023180"/>
    </source>
</evidence>
<dbReference type="Proteomes" id="UP000314981">
    <property type="component" value="Chromosome 3"/>
</dbReference>
<keyword evidence="12 14" id="KW-0807">Transducer</keyword>
<evidence type="ECO:0000313" key="15">
    <source>
        <dbReference type="Ensembl" id="ENSBIXP00000024628.1"/>
    </source>
</evidence>
<protein>
    <recommendedName>
        <fullName evidence="3 14">Atypical chemokine receptor 1</fullName>
    </recommendedName>
    <alternativeName>
        <fullName evidence="13 14">Duffy antigen/chemokine receptor</fullName>
    </alternativeName>
</protein>
<evidence type="ECO:0000256" key="2">
    <source>
        <dbReference type="ARBA" id="ARBA00008790"/>
    </source>
</evidence>
<feature type="transmembrane region" description="Helical" evidence="14">
    <location>
        <begin position="314"/>
        <end position="337"/>
    </location>
</feature>
<evidence type="ECO:0000256" key="12">
    <source>
        <dbReference type="ARBA" id="ARBA00023224"/>
    </source>
</evidence>
<dbReference type="Gene3D" id="1.20.1070.10">
    <property type="entry name" value="Rhodopsin 7-helix transmembrane proteins"/>
    <property type="match status" value="1"/>
</dbReference>
<evidence type="ECO:0000256" key="3">
    <source>
        <dbReference type="ARBA" id="ARBA00015484"/>
    </source>
</evidence>
<keyword evidence="10 14" id="KW-0675">Receptor</keyword>